<accession>A0AAD6SNV9</accession>
<comment type="caution">
    <text evidence="1">The sequence shown here is derived from an EMBL/GenBank/DDBJ whole genome shotgun (WGS) entry which is preliminary data.</text>
</comment>
<evidence type="ECO:0008006" key="3">
    <source>
        <dbReference type="Google" id="ProtNLM"/>
    </source>
</evidence>
<sequence length="565" mass="63587">MSSPFSSKLGTNYCPKDEELVEIKNLIIEPTLRLRRLDDEIVELQSALVKLAAERDSVEAFVDAHKALISPARRLPLDIIQEIFVACLPTHRNCVMSASEAPVLLGRICGLWRAISLSTPRLWSKIHVVEPFHWLPSPLLEKKLAQRLETTKIWLERSGQCRLSISLECRTDGNDSSGYPPDHSTSAVTPGAMQFLQALIPSSRRWQHIHFSAPRWMLWETLLHLHEADVPLLESVAIYHNFRDDSAAMGSLGSLGPLEILRGTRISSFSTPGNSFVSTLFPLRWQQLTSLTIDGPPWNVGYDLNSEEILRTIARCPELRFCRLGINDGENTEVHSQHPVVELPFLHTLELHSVESMEPTVSFLLERISLPKLRSFTIRSYMETQYPGSLAPFFTRSANLETLEIDSMAFSRASLTESLLGLPPTIRRLGIHNLNNRWGIAAPPSLADETLAVLTPAHGLPVQCCPGLQDLFINHCIDITDEALLRFVTARLSDPHSRLRRIEVQFDRIMEADILPTLKPFIDSGLNISIMHFVPTPVRFSPWQGLSDAPPPEEYYLPAPQPSIW</sequence>
<dbReference type="Gene3D" id="3.80.10.10">
    <property type="entry name" value="Ribonuclease Inhibitor"/>
    <property type="match status" value="1"/>
</dbReference>
<keyword evidence="2" id="KW-1185">Reference proteome</keyword>
<reference evidence="1" key="1">
    <citation type="submission" date="2023-03" db="EMBL/GenBank/DDBJ databases">
        <title>Massive genome expansion in bonnet fungi (Mycena s.s.) driven by repeated elements and novel gene families across ecological guilds.</title>
        <authorList>
            <consortium name="Lawrence Berkeley National Laboratory"/>
            <person name="Harder C.B."/>
            <person name="Miyauchi S."/>
            <person name="Viragh M."/>
            <person name="Kuo A."/>
            <person name="Thoen E."/>
            <person name="Andreopoulos B."/>
            <person name="Lu D."/>
            <person name="Skrede I."/>
            <person name="Drula E."/>
            <person name="Henrissat B."/>
            <person name="Morin E."/>
            <person name="Kohler A."/>
            <person name="Barry K."/>
            <person name="LaButti K."/>
            <person name="Morin E."/>
            <person name="Salamov A."/>
            <person name="Lipzen A."/>
            <person name="Mereny Z."/>
            <person name="Hegedus B."/>
            <person name="Baldrian P."/>
            <person name="Stursova M."/>
            <person name="Weitz H."/>
            <person name="Taylor A."/>
            <person name="Grigoriev I.V."/>
            <person name="Nagy L.G."/>
            <person name="Martin F."/>
            <person name="Kauserud H."/>
        </authorList>
    </citation>
    <scope>NUCLEOTIDE SEQUENCE</scope>
    <source>
        <strain evidence="1">CBHHK200</strain>
    </source>
</reference>
<dbReference type="EMBL" id="JARJCM010000085">
    <property type="protein sequence ID" value="KAJ7031019.1"/>
    <property type="molecule type" value="Genomic_DNA"/>
</dbReference>
<organism evidence="1 2">
    <name type="scientific">Mycena alexandri</name>
    <dbReference type="NCBI Taxonomy" id="1745969"/>
    <lineage>
        <taxon>Eukaryota</taxon>
        <taxon>Fungi</taxon>
        <taxon>Dikarya</taxon>
        <taxon>Basidiomycota</taxon>
        <taxon>Agaricomycotina</taxon>
        <taxon>Agaricomycetes</taxon>
        <taxon>Agaricomycetidae</taxon>
        <taxon>Agaricales</taxon>
        <taxon>Marasmiineae</taxon>
        <taxon>Mycenaceae</taxon>
        <taxon>Mycena</taxon>
    </lineage>
</organism>
<evidence type="ECO:0000313" key="1">
    <source>
        <dbReference type="EMBL" id="KAJ7031019.1"/>
    </source>
</evidence>
<gene>
    <name evidence="1" type="ORF">C8F04DRAFT_1112018</name>
</gene>
<evidence type="ECO:0000313" key="2">
    <source>
        <dbReference type="Proteomes" id="UP001218188"/>
    </source>
</evidence>
<name>A0AAD6SNV9_9AGAR</name>
<protein>
    <recommendedName>
        <fullName evidence="3">F-box domain-containing protein</fullName>
    </recommendedName>
</protein>
<dbReference type="SUPFAM" id="SSF52047">
    <property type="entry name" value="RNI-like"/>
    <property type="match status" value="1"/>
</dbReference>
<dbReference type="AlphaFoldDB" id="A0AAD6SNV9"/>
<dbReference type="InterPro" id="IPR032675">
    <property type="entry name" value="LRR_dom_sf"/>
</dbReference>
<dbReference type="Proteomes" id="UP001218188">
    <property type="component" value="Unassembled WGS sequence"/>
</dbReference>
<proteinExistence type="predicted"/>